<reference evidence="2" key="1">
    <citation type="submission" date="2021-08" db="EMBL/GenBank/DDBJ databases">
        <title>Complete genome sequence of Chryseobacterium sp strain PS-8.</title>
        <authorList>
            <person name="Das S.K."/>
        </authorList>
    </citation>
    <scope>NUCLEOTIDE SEQUENCE</scope>
    <source>
        <strain evidence="2">PS-8</strain>
    </source>
</reference>
<dbReference type="Proteomes" id="UP001430374">
    <property type="component" value="Unassembled WGS sequence"/>
</dbReference>
<evidence type="ECO:0000256" key="1">
    <source>
        <dbReference type="SAM" id="SignalP"/>
    </source>
</evidence>
<dbReference type="SUPFAM" id="SSF82171">
    <property type="entry name" value="DPP6 N-terminal domain-like"/>
    <property type="match status" value="1"/>
</dbReference>
<organism evidence="2 3">
    <name type="scientific">Chryseobacterium indicum</name>
    <dbReference type="NCBI Taxonomy" id="2766954"/>
    <lineage>
        <taxon>Bacteria</taxon>
        <taxon>Pseudomonadati</taxon>
        <taxon>Bacteroidota</taxon>
        <taxon>Flavobacteriia</taxon>
        <taxon>Flavobacteriales</taxon>
        <taxon>Weeksellaceae</taxon>
        <taxon>Chryseobacterium group</taxon>
        <taxon>Chryseobacterium</taxon>
    </lineage>
</organism>
<keyword evidence="3" id="KW-1185">Reference proteome</keyword>
<dbReference type="EMBL" id="JACSGT010000002">
    <property type="protein sequence ID" value="MCF2221000.1"/>
    <property type="molecule type" value="Genomic_DNA"/>
</dbReference>
<proteinExistence type="predicted"/>
<feature type="signal peptide" evidence="1">
    <location>
        <begin position="1"/>
        <end position="21"/>
    </location>
</feature>
<comment type="caution">
    <text evidence="2">The sequence shown here is derived from an EMBL/GenBank/DDBJ whole genome shotgun (WGS) entry which is preliminary data.</text>
</comment>
<protein>
    <submittedName>
        <fullName evidence="2">Uncharacterized protein</fullName>
    </submittedName>
</protein>
<dbReference type="RefSeq" id="WP_235132349.1">
    <property type="nucleotide sequence ID" value="NZ_JACSGT010000002.1"/>
</dbReference>
<keyword evidence="1" id="KW-0732">Signal</keyword>
<gene>
    <name evidence="2" type="ORF">H9Q08_17075</name>
</gene>
<sequence>MKTIKLFFLCLFVAISTNAFSQNQWYFGLNAGLEFQGNSTIPLTGNRLRTGEGCANAYDENGKLILYTDGTEVYFINNSNQHIHLTSNSVSKLLGSSSSTHAAIIIPITCDRYAIFTVRSFLSNDTTLQRNSLFYSIVNISDHNNPRFEMQNNSVQIAYHLQNNNPNIVFSEKLAAIRKKNNNGYWLVAHDYSQNNSDANTFYVFDINANLTVNTLPDFSIHNAGSNHNDDLFYSAIGQMKFSHNGSMIALGGKNFIDVLNFTDTGNTVAITSRNTFNLNGYNYGIEFSPRNNYLYYTFYGRNEPNTRRRRPDGVIVSDPKADLSGVRRIDLQTNAVEITENTIWNDRFEEDPDDYYMGLQLGPNNVLYCSIDVGKNGSGNWQDPYNSTFSNYETSLMWISDLDNPNLQSIRLNNKGSVNISGNTVFGLPTIVRNLQGCGGSSSCEVKCCLPITFSNKQMLLENRNTRIFNFQNNPVNATAAFDYIVRQDFLDLMNSHINTVNIEARGYSCPEVTFTPSLNVYRYNNTSNSIGQQQIEQVFATDRSQFTIIGSIHNFSHPNQIIASLPTQVNHFIVEFEAKWTGLGNCSSSIFIGTTIQGGGTKVNSNGSVKFPKN</sequence>
<evidence type="ECO:0000313" key="2">
    <source>
        <dbReference type="EMBL" id="MCF2221000.1"/>
    </source>
</evidence>
<name>A0ABS9CAJ9_9FLAO</name>
<accession>A0ABS9CAJ9</accession>
<feature type="chain" id="PRO_5046269454" evidence="1">
    <location>
        <begin position="22"/>
        <end position="616"/>
    </location>
</feature>
<evidence type="ECO:0000313" key="3">
    <source>
        <dbReference type="Proteomes" id="UP001430374"/>
    </source>
</evidence>